<dbReference type="SUPFAM" id="SSF160544">
    <property type="entry name" value="EscU C-terminal domain-like"/>
    <property type="match status" value="1"/>
</dbReference>
<keyword evidence="4" id="KW-0282">Flagellum</keyword>
<feature type="transmembrane region" description="Helical" evidence="3">
    <location>
        <begin position="148"/>
        <end position="170"/>
    </location>
</feature>
<dbReference type="Pfam" id="PF01312">
    <property type="entry name" value="Bac_export_2"/>
    <property type="match status" value="1"/>
</dbReference>
<feature type="region of interest" description="Disordered" evidence="2">
    <location>
        <begin position="1"/>
        <end position="22"/>
    </location>
</feature>
<dbReference type="InterPro" id="IPR029025">
    <property type="entry name" value="T3SS_substrate_exporter_C"/>
</dbReference>
<feature type="transmembrane region" description="Helical" evidence="3">
    <location>
        <begin position="90"/>
        <end position="112"/>
    </location>
</feature>
<comment type="similarity">
    <text evidence="1">Belongs to the type III secretion exporter family.</text>
</comment>
<dbReference type="Proteomes" id="UP001180536">
    <property type="component" value="Unassembled WGS sequence"/>
</dbReference>
<comment type="caution">
    <text evidence="4">The sequence shown here is derived from an EMBL/GenBank/DDBJ whole genome shotgun (WGS) entry which is preliminary data.</text>
</comment>
<organism evidence="4 5">
    <name type="scientific">Pelomonas aquatica</name>
    <dbReference type="NCBI Taxonomy" id="431058"/>
    <lineage>
        <taxon>Bacteria</taxon>
        <taxon>Pseudomonadati</taxon>
        <taxon>Pseudomonadota</taxon>
        <taxon>Betaproteobacteria</taxon>
        <taxon>Burkholderiales</taxon>
        <taxon>Sphaerotilaceae</taxon>
        <taxon>Roseateles</taxon>
    </lineage>
</organism>
<name>A0ABU1ZEC1_9BURK</name>
<evidence type="ECO:0000256" key="3">
    <source>
        <dbReference type="SAM" id="Phobius"/>
    </source>
</evidence>
<sequence length="402" mass="43850">MAEDSGDKTEQPTHKRLQDARKKGDIAKGRELTSTVTLLVWLVTGALCVRLGTERAAALCESLFARIAGGWREEGFAHVAALLGWQSVELALLLVALLVVPVAALGTLVEYLQAGPVLAFEKVAPKLEHLNPAEGIKRMFSLDNLVELLKGIVKTALLFGIGWAVARLLLPDALRLASATDQPAQHFGGLVWQATVKTLAWTVGVFAGVALLDTLWTRHRYTKKLRMSMRDIKQEMKESEGDPHLKQQRKQAHAEWSQRNQAAAARGANALVVNPTHVAIAIDFEPGRCPVPTVSAKGEDHVARAMREAAEEAGVPIVRNVPLARELLARCEEGEVIPPDLFDVLAEVIVWADGVREQLKWEAARADPHRQGDVPPEPPRTRPAPGEDLTPHPDLDPRAVPA</sequence>
<protein>
    <submittedName>
        <fullName evidence="4">Flagellar biosynthetic protein FlhB/type III secretion protein U</fullName>
    </submittedName>
</protein>
<proteinExistence type="inferred from homology"/>
<feature type="region of interest" description="Disordered" evidence="2">
    <location>
        <begin position="236"/>
        <end position="259"/>
    </location>
</feature>
<keyword evidence="3" id="KW-0812">Transmembrane</keyword>
<feature type="transmembrane region" description="Helical" evidence="3">
    <location>
        <begin position="190"/>
        <end position="216"/>
    </location>
</feature>
<evidence type="ECO:0000256" key="2">
    <source>
        <dbReference type="SAM" id="MobiDB-lite"/>
    </source>
</evidence>
<dbReference type="InterPro" id="IPR006135">
    <property type="entry name" value="T3SS_substrate_exporter"/>
</dbReference>
<gene>
    <name evidence="4" type="ORF">J2X16_004336</name>
</gene>
<keyword evidence="4" id="KW-0966">Cell projection</keyword>
<feature type="compositionally biased region" description="Basic and acidic residues" evidence="2">
    <location>
        <begin position="389"/>
        <end position="402"/>
    </location>
</feature>
<feature type="region of interest" description="Disordered" evidence="2">
    <location>
        <begin position="362"/>
        <end position="402"/>
    </location>
</feature>
<evidence type="ECO:0000313" key="5">
    <source>
        <dbReference type="Proteomes" id="UP001180536"/>
    </source>
</evidence>
<keyword evidence="3" id="KW-1133">Transmembrane helix</keyword>
<dbReference type="PANTHER" id="PTHR30531">
    <property type="entry name" value="FLAGELLAR BIOSYNTHETIC PROTEIN FLHB"/>
    <property type="match status" value="1"/>
</dbReference>
<feature type="compositionally biased region" description="Basic and acidic residues" evidence="2">
    <location>
        <begin position="236"/>
        <end position="245"/>
    </location>
</feature>
<dbReference type="PRINTS" id="PR00950">
    <property type="entry name" value="TYPE3IMSPROT"/>
</dbReference>
<keyword evidence="4" id="KW-0969">Cilium</keyword>
<keyword evidence="3" id="KW-0472">Membrane</keyword>
<evidence type="ECO:0000256" key="1">
    <source>
        <dbReference type="ARBA" id="ARBA00010690"/>
    </source>
</evidence>
<accession>A0ABU1ZEC1</accession>
<keyword evidence="5" id="KW-1185">Reference proteome</keyword>
<dbReference type="EMBL" id="JAVDXQ010000006">
    <property type="protein sequence ID" value="MDR7298968.1"/>
    <property type="molecule type" value="Genomic_DNA"/>
</dbReference>
<dbReference type="RefSeq" id="WP_310348278.1">
    <property type="nucleotide sequence ID" value="NZ_JAVDXQ010000006.1"/>
</dbReference>
<reference evidence="4 5" key="1">
    <citation type="submission" date="2023-07" db="EMBL/GenBank/DDBJ databases">
        <title>Sorghum-associated microbial communities from plants grown in Nebraska, USA.</title>
        <authorList>
            <person name="Schachtman D."/>
        </authorList>
    </citation>
    <scope>NUCLEOTIDE SEQUENCE [LARGE SCALE GENOMIC DNA]</scope>
    <source>
        <strain evidence="4 5">BE310</strain>
    </source>
</reference>
<dbReference type="Gene3D" id="6.10.250.2080">
    <property type="match status" value="1"/>
</dbReference>
<evidence type="ECO:0000313" key="4">
    <source>
        <dbReference type="EMBL" id="MDR7298968.1"/>
    </source>
</evidence>
<dbReference type="PANTHER" id="PTHR30531:SF12">
    <property type="entry name" value="FLAGELLAR BIOSYNTHETIC PROTEIN FLHB"/>
    <property type="match status" value="1"/>
</dbReference>
<feature type="compositionally biased region" description="Basic and acidic residues" evidence="2">
    <location>
        <begin position="362"/>
        <end position="372"/>
    </location>
</feature>
<dbReference type="Gene3D" id="3.40.1690.10">
    <property type="entry name" value="secretion proteins EscU"/>
    <property type="match status" value="1"/>
</dbReference>